<feature type="region of interest" description="Disordered" evidence="2">
    <location>
        <begin position="63"/>
        <end position="99"/>
    </location>
</feature>
<protein>
    <submittedName>
        <fullName evidence="4">Phosphopyruvate hydratase</fullName>
        <ecNumber evidence="4">4.2.1.11</ecNumber>
    </submittedName>
</protein>
<dbReference type="GeneID" id="89945676"/>
<dbReference type="PANTHER" id="PTHR46910">
    <property type="entry name" value="TRANSCRIPTION FACTOR PDR1"/>
    <property type="match status" value="1"/>
</dbReference>
<evidence type="ECO:0000256" key="2">
    <source>
        <dbReference type="SAM" id="MobiDB-lite"/>
    </source>
</evidence>
<dbReference type="GO" id="GO:0006351">
    <property type="term" value="P:DNA-templated transcription"/>
    <property type="evidence" value="ECO:0007669"/>
    <property type="project" value="InterPro"/>
</dbReference>
<dbReference type="GO" id="GO:0003700">
    <property type="term" value="F:DNA-binding transcription factor activity"/>
    <property type="evidence" value="ECO:0007669"/>
    <property type="project" value="InterPro"/>
</dbReference>
<evidence type="ECO:0000313" key="5">
    <source>
        <dbReference type="Proteomes" id="UP001304243"/>
    </source>
</evidence>
<comment type="caution">
    <text evidence="4">The sequence shown here is derived from an EMBL/GenBank/DDBJ whole genome shotgun (WGS) entry which is preliminary data.</text>
</comment>
<proteinExistence type="predicted"/>
<dbReference type="AlphaFoldDB" id="A0AAN7DBE7"/>
<dbReference type="PANTHER" id="PTHR46910:SF1">
    <property type="entry name" value="MISCELLANEOUS ZN(II)2CYS6 TRANSCRIPTION FACTOR (EUROFUNG)-RELATED"/>
    <property type="match status" value="1"/>
</dbReference>
<dbReference type="RefSeq" id="XP_064681047.1">
    <property type="nucleotide sequence ID" value="XM_064821361.1"/>
</dbReference>
<feature type="compositionally biased region" description="Low complexity" evidence="2">
    <location>
        <begin position="85"/>
        <end position="99"/>
    </location>
</feature>
<accession>A0AAN7DBE7</accession>
<name>A0AAN7DBE7_9FUNG</name>
<feature type="compositionally biased region" description="Basic and acidic residues" evidence="2">
    <location>
        <begin position="20"/>
        <end position="32"/>
    </location>
</feature>
<dbReference type="Proteomes" id="UP001304243">
    <property type="component" value="Unassembled WGS sequence"/>
</dbReference>
<dbReference type="GO" id="GO:0008270">
    <property type="term" value="F:zinc ion binding"/>
    <property type="evidence" value="ECO:0007669"/>
    <property type="project" value="InterPro"/>
</dbReference>
<evidence type="ECO:0000256" key="1">
    <source>
        <dbReference type="ARBA" id="ARBA00023242"/>
    </source>
</evidence>
<sequence length="739" mass="84314">MANKSNAATAKRKGQNSSSKAKEKATTPHDDIESLQITFYEIESWIEKTTPVLTRMTKELEKASGNFDKRRKENQQKAAASGLSQTSQQQQQQQQQQPQMQIQKTLDTRNLEQQLLQFQQQHQQQPLSWKRTLLAGDIADESPPPSTSVNDPMKWILSFQPGNLLRLDTNITSVEQLIQAVQKIRLLQSEEAGPSNSTSTASTTALALAEDDDMALELLCSSPSSSSTDQTPDAYVEYWQYALGRRPKICLENYKHCQMNLNGLTKDISPAALNYMGQVFWDCLHPKFSSDWNSFWDRSGDPKRNQVCIDSGLAMVFLHVMRHDKDICVNSQEIAGFYFDRAREELMEFFDETPDCSTIEALLNLSMFCIVCKRYSQAKIFVGLCLHMVMECDILKLPNNDLILRKKYLKLLLILYYNDSTLSVYVGDPPLINDTEFDINFYEIITLNDTLFELNKTKDANDRIDFDNGKTIVKESYFVHTVELVRLTKKTNQLIERGATVKQLLAEEALLEAWYKRLPEIFKPKNYNYEQLEQLKLKKDMEKDLFTSLDAKTLQAQASLLLKIQYDSQWIILHKAILNSIRRSTTAGSSPSLSGQERRSSTICSNSADSIVKISEVITRCFGWCVCQQIITCLYHASTVYCGNALIKDDLQLKNRAKIMIHRIMRILESCRVIYAGFPDDMTDCLCEFLKNHGMHNSLECSCKSGEETSPPDLAMADIKEEDENTLLASLFNHSHDFT</sequence>
<dbReference type="InterPro" id="IPR050987">
    <property type="entry name" value="AtrR-like"/>
</dbReference>
<dbReference type="GO" id="GO:0003677">
    <property type="term" value="F:DNA binding"/>
    <property type="evidence" value="ECO:0007669"/>
    <property type="project" value="InterPro"/>
</dbReference>
<feature type="domain" description="Xylanolytic transcriptional activator regulatory" evidence="3">
    <location>
        <begin position="342"/>
        <end position="478"/>
    </location>
</feature>
<dbReference type="Pfam" id="PF04082">
    <property type="entry name" value="Fungal_trans"/>
    <property type="match status" value="1"/>
</dbReference>
<keyword evidence="4" id="KW-0456">Lyase</keyword>
<feature type="region of interest" description="Disordered" evidence="2">
    <location>
        <begin position="1"/>
        <end position="33"/>
    </location>
</feature>
<keyword evidence="5" id="KW-1185">Reference proteome</keyword>
<dbReference type="EMBL" id="JASEJX010000015">
    <property type="protein sequence ID" value="KAK4514381.1"/>
    <property type="molecule type" value="Genomic_DNA"/>
</dbReference>
<dbReference type="EC" id="4.2.1.11" evidence="4"/>
<dbReference type="CDD" id="cd12148">
    <property type="entry name" value="fungal_TF_MHR"/>
    <property type="match status" value="1"/>
</dbReference>
<evidence type="ECO:0000313" key="4">
    <source>
        <dbReference type="EMBL" id="KAK4514381.1"/>
    </source>
</evidence>
<dbReference type="InterPro" id="IPR007219">
    <property type="entry name" value="XnlR_reg_dom"/>
</dbReference>
<gene>
    <name evidence="4" type="primary">ENO1_1</name>
    <name evidence="4" type="ORF">ATC70_001974</name>
</gene>
<dbReference type="GO" id="GO:0004634">
    <property type="term" value="F:phosphopyruvate hydratase activity"/>
    <property type="evidence" value="ECO:0007669"/>
    <property type="project" value="UniProtKB-EC"/>
</dbReference>
<organism evidence="4 5">
    <name type="scientific">Mucor velutinosus</name>
    <dbReference type="NCBI Taxonomy" id="708070"/>
    <lineage>
        <taxon>Eukaryota</taxon>
        <taxon>Fungi</taxon>
        <taxon>Fungi incertae sedis</taxon>
        <taxon>Mucoromycota</taxon>
        <taxon>Mucoromycotina</taxon>
        <taxon>Mucoromycetes</taxon>
        <taxon>Mucorales</taxon>
        <taxon>Mucorineae</taxon>
        <taxon>Mucoraceae</taxon>
        <taxon>Mucor</taxon>
    </lineage>
</organism>
<reference evidence="4 5" key="1">
    <citation type="submission" date="2022-11" db="EMBL/GenBank/DDBJ databases">
        <title>Mucor velutinosus strain NIH1002 WGS.</title>
        <authorList>
            <person name="Subramanian P."/>
            <person name="Mullikin J.C."/>
            <person name="Segre J.A."/>
            <person name="Zelazny A.M."/>
        </authorList>
    </citation>
    <scope>NUCLEOTIDE SEQUENCE [LARGE SCALE GENOMIC DNA]</scope>
    <source>
        <strain evidence="4 5">NIH1002</strain>
    </source>
</reference>
<evidence type="ECO:0000259" key="3">
    <source>
        <dbReference type="Pfam" id="PF04082"/>
    </source>
</evidence>
<feature type="compositionally biased region" description="Basic and acidic residues" evidence="2">
    <location>
        <begin position="63"/>
        <end position="75"/>
    </location>
</feature>
<keyword evidence="1" id="KW-0539">Nucleus</keyword>